<keyword evidence="3" id="KW-1185">Reference proteome</keyword>
<feature type="compositionally biased region" description="Pro residues" evidence="1">
    <location>
        <begin position="181"/>
        <end position="190"/>
    </location>
</feature>
<sequence>MDIPGTSTIVLRKIATHLSLHHRKRAWKGSIPDTGTDQIRHEVEIETAASTGRNTGPVMTGTPDTLPKRTTAGQLAPQNDDPRRASQRKHSQPSIPLRDRGDKPTRSQHTRRNGDRSPSPPPRPSKKRDSRGDRDSRKDHHHSTGSSRNNTTSSPTAKPPPRRPSLSHSQTTPYGRGPKKPGAPPSPSPSSPSHRSFSFLKDPRFMTAAEAALQAGATAALASAGSGGEGKWGGDKGAKVLGASLSAAALSALKNPPAPAGPESRGRRGEDGGGGVRYVAGREDGRGRAKRRH</sequence>
<dbReference type="EMBL" id="JAJSPL020000010">
    <property type="protein sequence ID" value="KAK7744447.1"/>
    <property type="molecule type" value="Genomic_DNA"/>
</dbReference>
<feature type="region of interest" description="Disordered" evidence="1">
    <location>
        <begin position="43"/>
        <end position="202"/>
    </location>
</feature>
<proteinExistence type="predicted"/>
<feature type="compositionally biased region" description="Low complexity" evidence="1">
    <location>
        <begin position="144"/>
        <end position="154"/>
    </location>
</feature>
<dbReference type="AlphaFoldDB" id="A0AAN9UD26"/>
<feature type="region of interest" description="Disordered" evidence="1">
    <location>
        <begin position="252"/>
        <end position="293"/>
    </location>
</feature>
<evidence type="ECO:0000313" key="2">
    <source>
        <dbReference type="EMBL" id="KAK7744447.1"/>
    </source>
</evidence>
<comment type="caution">
    <text evidence="2">The sequence shown here is derived from an EMBL/GenBank/DDBJ whole genome shotgun (WGS) entry which is preliminary data.</text>
</comment>
<reference evidence="2 3" key="1">
    <citation type="journal article" date="2023" name="PLoS ONE">
        <title>Cytospora paraplurivora sp. nov. isolated from orchards with fruit tree decline syndrome in Ontario, Canada.</title>
        <authorList>
            <person name="Ilyukhin E."/>
            <person name="Nguyen H.D.T."/>
            <person name="Castle A.J."/>
            <person name="Ellouze W."/>
        </authorList>
    </citation>
    <scope>NUCLEOTIDE SEQUENCE [LARGE SCALE GENOMIC DNA]</scope>
    <source>
        <strain evidence="2 3">FDS-564</strain>
    </source>
</reference>
<accession>A0AAN9UD26</accession>
<name>A0AAN9UD26_9PEZI</name>
<feature type="region of interest" description="Disordered" evidence="1">
    <location>
        <begin position="216"/>
        <end position="238"/>
    </location>
</feature>
<organism evidence="2 3">
    <name type="scientific">Cytospora paraplurivora</name>
    <dbReference type="NCBI Taxonomy" id="2898453"/>
    <lineage>
        <taxon>Eukaryota</taxon>
        <taxon>Fungi</taxon>
        <taxon>Dikarya</taxon>
        <taxon>Ascomycota</taxon>
        <taxon>Pezizomycotina</taxon>
        <taxon>Sordariomycetes</taxon>
        <taxon>Sordariomycetidae</taxon>
        <taxon>Diaporthales</taxon>
        <taxon>Cytosporaceae</taxon>
        <taxon>Cytospora</taxon>
    </lineage>
</organism>
<gene>
    <name evidence="2" type="ORF">SLS53_003331</name>
</gene>
<evidence type="ECO:0000313" key="3">
    <source>
        <dbReference type="Proteomes" id="UP001320245"/>
    </source>
</evidence>
<protein>
    <submittedName>
        <fullName evidence="2">Uncharacterized protein</fullName>
    </submittedName>
</protein>
<evidence type="ECO:0000256" key="1">
    <source>
        <dbReference type="SAM" id="MobiDB-lite"/>
    </source>
</evidence>
<dbReference type="Proteomes" id="UP001320245">
    <property type="component" value="Unassembled WGS sequence"/>
</dbReference>